<evidence type="ECO:0000313" key="1">
    <source>
        <dbReference type="EMBL" id="KAI3765171.1"/>
    </source>
</evidence>
<protein>
    <submittedName>
        <fullName evidence="1">Uncharacterized protein</fullName>
    </submittedName>
</protein>
<dbReference type="EMBL" id="CM042011">
    <property type="protein sequence ID" value="KAI3765171.1"/>
    <property type="molecule type" value="Genomic_DNA"/>
</dbReference>
<organism evidence="1 2">
    <name type="scientific">Cichorium intybus</name>
    <name type="common">Chicory</name>
    <dbReference type="NCBI Taxonomy" id="13427"/>
    <lineage>
        <taxon>Eukaryota</taxon>
        <taxon>Viridiplantae</taxon>
        <taxon>Streptophyta</taxon>
        <taxon>Embryophyta</taxon>
        <taxon>Tracheophyta</taxon>
        <taxon>Spermatophyta</taxon>
        <taxon>Magnoliopsida</taxon>
        <taxon>eudicotyledons</taxon>
        <taxon>Gunneridae</taxon>
        <taxon>Pentapetalae</taxon>
        <taxon>asterids</taxon>
        <taxon>campanulids</taxon>
        <taxon>Asterales</taxon>
        <taxon>Asteraceae</taxon>
        <taxon>Cichorioideae</taxon>
        <taxon>Cichorieae</taxon>
        <taxon>Cichoriinae</taxon>
        <taxon>Cichorium</taxon>
    </lineage>
</organism>
<comment type="caution">
    <text evidence="1">The sequence shown here is derived from an EMBL/GenBank/DDBJ whole genome shotgun (WGS) entry which is preliminary data.</text>
</comment>
<gene>
    <name evidence="1" type="ORF">L2E82_15198</name>
</gene>
<reference evidence="1 2" key="2">
    <citation type="journal article" date="2022" name="Mol. Ecol. Resour.">
        <title>The genomes of chicory, endive, great burdock and yacon provide insights into Asteraceae paleo-polyploidization history and plant inulin production.</title>
        <authorList>
            <person name="Fan W."/>
            <person name="Wang S."/>
            <person name="Wang H."/>
            <person name="Wang A."/>
            <person name="Jiang F."/>
            <person name="Liu H."/>
            <person name="Zhao H."/>
            <person name="Xu D."/>
            <person name="Zhang Y."/>
        </authorList>
    </citation>
    <scope>NUCLEOTIDE SEQUENCE [LARGE SCALE GENOMIC DNA]</scope>
    <source>
        <strain evidence="2">cv. Punajuju</strain>
        <tissue evidence="1">Leaves</tissue>
    </source>
</reference>
<sequence>MRSLSTGPRLIRSFGVVADEWLCAPEGGPQAYVGAGKSPSPDRGSAANYTRNSTYQRNLDNTLSGLPNTNSGFGFFNFSIGQGNDRVNSIALCRGDVESDLCRSCVDDSIVKLRERCPSQREAIGFYDTCMLQYSNETILGNNRTNINFYFWNPINASDGDRFNGSPGPLLNRLIAEAAAGGPLLKFATGNTSGPNFPTIYGLVQCTPDLSEAQCSTCLDDSIQRFVSEFTGMSVGGRIFQRMCIIRYETFRFFNGSTLIIPPSSLPSPPISVVSPPTQPPSGKDSNITGQHFIAKTNSNSLTHDVLAKAMDIGTVECLQYDFSTIDAATNNFSNNNKLGKGGFGAVYKGNLGDGQEIAVKRLARDSGQDFGMARLFNPEETEGDTNRIVGTYGYMAPEYAMHGQFSVKSDVFSFGVLVLEMVTGQKNQYIRNGESIEDLLSYAWKSWQNGTVPNIIDRTLMTGSSSLQDITRSIHIGLLCVQENSNDRPTMASVVRMLDTFSLSLEVPSEPAFFMHSTITIDPQMPLLSFSVNDVSVSELVPR</sequence>
<name>A0ACB9F2H7_CICIN</name>
<accession>A0ACB9F2H7</accession>
<dbReference type="Proteomes" id="UP001055811">
    <property type="component" value="Linkage Group LG03"/>
</dbReference>
<evidence type="ECO:0000313" key="2">
    <source>
        <dbReference type="Proteomes" id="UP001055811"/>
    </source>
</evidence>
<keyword evidence="2" id="KW-1185">Reference proteome</keyword>
<reference evidence="2" key="1">
    <citation type="journal article" date="2022" name="Mol. Ecol. Resour.">
        <title>The genomes of chicory, endive, great burdock and yacon provide insights into Asteraceae palaeo-polyploidization history and plant inulin production.</title>
        <authorList>
            <person name="Fan W."/>
            <person name="Wang S."/>
            <person name="Wang H."/>
            <person name="Wang A."/>
            <person name="Jiang F."/>
            <person name="Liu H."/>
            <person name="Zhao H."/>
            <person name="Xu D."/>
            <person name="Zhang Y."/>
        </authorList>
    </citation>
    <scope>NUCLEOTIDE SEQUENCE [LARGE SCALE GENOMIC DNA]</scope>
    <source>
        <strain evidence="2">cv. Punajuju</strain>
    </source>
</reference>
<proteinExistence type="predicted"/>